<dbReference type="GO" id="GO:0060097">
    <property type="term" value="P:cytoskeletal rearrangement involved in phagocytosis, engulfment"/>
    <property type="evidence" value="ECO:0007669"/>
    <property type="project" value="TreeGrafter"/>
</dbReference>
<dbReference type="GO" id="GO:0001786">
    <property type="term" value="F:phosphatidylserine binding"/>
    <property type="evidence" value="ECO:0007669"/>
    <property type="project" value="TreeGrafter"/>
</dbReference>
<keyword evidence="2 10" id="KW-0812">Transmembrane</keyword>
<gene>
    <name evidence="13" type="ORF">AAFF_G00247010</name>
</gene>
<dbReference type="SUPFAM" id="SSF48726">
    <property type="entry name" value="Immunoglobulin"/>
    <property type="match status" value="1"/>
</dbReference>
<evidence type="ECO:0000256" key="3">
    <source>
        <dbReference type="ARBA" id="ARBA00022729"/>
    </source>
</evidence>
<dbReference type="InterPro" id="IPR013783">
    <property type="entry name" value="Ig-like_fold"/>
</dbReference>
<evidence type="ECO:0000256" key="10">
    <source>
        <dbReference type="SAM" id="Phobius"/>
    </source>
</evidence>
<dbReference type="PROSITE" id="PS50835">
    <property type="entry name" value="IG_LIKE"/>
    <property type="match status" value="1"/>
</dbReference>
<feature type="chain" id="PRO_5042053518" description="Ig-like domain-containing protein" evidence="11">
    <location>
        <begin position="24"/>
        <end position="267"/>
    </location>
</feature>
<dbReference type="GO" id="GO:0043277">
    <property type="term" value="P:apoptotic cell clearance"/>
    <property type="evidence" value="ECO:0007669"/>
    <property type="project" value="TreeGrafter"/>
</dbReference>
<feature type="signal peptide" evidence="11">
    <location>
        <begin position="1"/>
        <end position="23"/>
    </location>
</feature>
<evidence type="ECO:0000256" key="7">
    <source>
        <dbReference type="ARBA" id="ARBA00023180"/>
    </source>
</evidence>
<evidence type="ECO:0000256" key="9">
    <source>
        <dbReference type="ARBA" id="ARBA00038203"/>
    </source>
</evidence>
<evidence type="ECO:0000256" key="4">
    <source>
        <dbReference type="ARBA" id="ARBA00022989"/>
    </source>
</evidence>
<dbReference type="InterPro" id="IPR007110">
    <property type="entry name" value="Ig-like_dom"/>
</dbReference>
<dbReference type="SMART" id="SM00409">
    <property type="entry name" value="IG"/>
    <property type="match status" value="1"/>
</dbReference>
<evidence type="ECO:0000313" key="13">
    <source>
        <dbReference type="EMBL" id="KAJ8408883.1"/>
    </source>
</evidence>
<dbReference type="GO" id="GO:0016020">
    <property type="term" value="C:membrane"/>
    <property type="evidence" value="ECO:0007669"/>
    <property type="project" value="UniProtKB-SubCell"/>
</dbReference>
<keyword evidence="8" id="KW-0393">Immunoglobulin domain</keyword>
<comment type="subcellular location">
    <subcellularLocation>
        <location evidence="1">Membrane</location>
        <topology evidence="1">Single-pass type I membrane protein</topology>
    </subcellularLocation>
</comment>
<dbReference type="Gene3D" id="2.60.40.10">
    <property type="entry name" value="Immunoglobulins"/>
    <property type="match status" value="1"/>
</dbReference>
<evidence type="ECO:0000256" key="11">
    <source>
        <dbReference type="SAM" id="SignalP"/>
    </source>
</evidence>
<organism evidence="13 14">
    <name type="scientific">Aldrovandia affinis</name>
    <dbReference type="NCBI Taxonomy" id="143900"/>
    <lineage>
        <taxon>Eukaryota</taxon>
        <taxon>Metazoa</taxon>
        <taxon>Chordata</taxon>
        <taxon>Craniata</taxon>
        <taxon>Vertebrata</taxon>
        <taxon>Euteleostomi</taxon>
        <taxon>Actinopterygii</taxon>
        <taxon>Neopterygii</taxon>
        <taxon>Teleostei</taxon>
        <taxon>Notacanthiformes</taxon>
        <taxon>Halosauridae</taxon>
        <taxon>Aldrovandia</taxon>
    </lineage>
</organism>
<accession>A0AAD7WTW0</accession>
<comment type="similarity">
    <text evidence="9">Belongs to the immunoglobulin superfamily. TIM family.</text>
</comment>
<sequence length="267" mass="29514">MNVQCSYILSLWLLFHLLTVSECNIKTVNGLVGENVILPCRYDTSYHGGLHICWGRGEIPSSGCKNEIISTDGNKVTMRKSDRYQLLSGLKEGDVSLTITKAQESDAGVYGCRVHIPGLFNDQKDRVNLILTHAPVPATNASDSPSNVIEQTTIMMWATHNQTQGANSSGSSDPAIPQNSEAAQLDSPQLAVLLTVLLLLLLVVIIVFLLLMRKRWKKASELLGISQRPDNGVLYRNSESSLGLYTREMAVENIYQLDETEDYEMCP</sequence>
<dbReference type="InterPro" id="IPR003599">
    <property type="entry name" value="Ig_sub"/>
</dbReference>
<feature type="domain" description="Ig-like" evidence="12">
    <location>
        <begin position="33"/>
        <end position="114"/>
    </location>
</feature>
<evidence type="ECO:0000313" key="14">
    <source>
        <dbReference type="Proteomes" id="UP001221898"/>
    </source>
</evidence>
<evidence type="ECO:0000259" key="12">
    <source>
        <dbReference type="PROSITE" id="PS50835"/>
    </source>
</evidence>
<keyword evidence="14" id="KW-1185">Reference proteome</keyword>
<dbReference type="Proteomes" id="UP001221898">
    <property type="component" value="Unassembled WGS sequence"/>
</dbReference>
<dbReference type="FunFam" id="2.60.40.10:FF:000774">
    <property type="entry name" value="Hepatitis A virus cellular receptor 1"/>
    <property type="match status" value="1"/>
</dbReference>
<protein>
    <recommendedName>
        <fullName evidence="12">Ig-like domain-containing protein</fullName>
    </recommendedName>
</protein>
<dbReference type="PANTHER" id="PTHR46608">
    <property type="entry name" value="T-CELL IMMUNOGLOBULIN AND MUCIN DOMAIN-CONTAINING PROTEIN 4"/>
    <property type="match status" value="1"/>
</dbReference>
<dbReference type="InterPro" id="IPR013106">
    <property type="entry name" value="Ig_V-set"/>
</dbReference>
<dbReference type="InterPro" id="IPR036179">
    <property type="entry name" value="Ig-like_dom_sf"/>
</dbReference>
<evidence type="ECO:0000256" key="2">
    <source>
        <dbReference type="ARBA" id="ARBA00022692"/>
    </source>
</evidence>
<keyword evidence="7" id="KW-0325">Glycoprotein</keyword>
<keyword evidence="5 10" id="KW-0472">Membrane</keyword>
<dbReference type="PANTHER" id="PTHR46608:SF3">
    <property type="entry name" value="T-CELL IMMUNOGLOBULIN AND MUCIN DOMAIN-CONTAINING PROTEIN 4"/>
    <property type="match status" value="1"/>
</dbReference>
<name>A0AAD7WTW0_9TELE</name>
<comment type="caution">
    <text evidence="13">The sequence shown here is derived from an EMBL/GenBank/DDBJ whole genome shotgun (WGS) entry which is preliminary data.</text>
</comment>
<proteinExistence type="inferred from homology"/>
<dbReference type="Pfam" id="PF07686">
    <property type="entry name" value="V-set"/>
    <property type="match status" value="1"/>
</dbReference>
<dbReference type="AlphaFoldDB" id="A0AAD7WTW0"/>
<evidence type="ECO:0000256" key="1">
    <source>
        <dbReference type="ARBA" id="ARBA00004479"/>
    </source>
</evidence>
<evidence type="ECO:0000256" key="8">
    <source>
        <dbReference type="ARBA" id="ARBA00023319"/>
    </source>
</evidence>
<keyword evidence="3 11" id="KW-0732">Signal</keyword>
<keyword evidence="4 10" id="KW-1133">Transmembrane helix</keyword>
<keyword evidence="6" id="KW-1015">Disulfide bond</keyword>
<feature type="transmembrane region" description="Helical" evidence="10">
    <location>
        <begin position="190"/>
        <end position="211"/>
    </location>
</feature>
<evidence type="ECO:0000256" key="5">
    <source>
        <dbReference type="ARBA" id="ARBA00023136"/>
    </source>
</evidence>
<evidence type="ECO:0000256" key="6">
    <source>
        <dbReference type="ARBA" id="ARBA00023157"/>
    </source>
</evidence>
<dbReference type="EMBL" id="JAINUG010000033">
    <property type="protein sequence ID" value="KAJ8408883.1"/>
    <property type="molecule type" value="Genomic_DNA"/>
</dbReference>
<reference evidence="13" key="1">
    <citation type="journal article" date="2023" name="Science">
        <title>Genome structures resolve the early diversification of teleost fishes.</title>
        <authorList>
            <person name="Parey E."/>
            <person name="Louis A."/>
            <person name="Montfort J."/>
            <person name="Bouchez O."/>
            <person name="Roques C."/>
            <person name="Iampietro C."/>
            <person name="Lluch J."/>
            <person name="Castinel A."/>
            <person name="Donnadieu C."/>
            <person name="Desvignes T."/>
            <person name="Floi Bucao C."/>
            <person name="Jouanno E."/>
            <person name="Wen M."/>
            <person name="Mejri S."/>
            <person name="Dirks R."/>
            <person name="Jansen H."/>
            <person name="Henkel C."/>
            <person name="Chen W.J."/>
            <person name="Zahm M."/>
            <person name="Cabau C."/>
            <person name="Klopp C."/>
            <person name="Thompson A.W."/>
            <person name="Robinson-Rechavi M."/>
            <person name="Braasch I."/>
            <person name="Lecointre G."/>
            <person name="Bobe J."/>
            <person name="Postlethwait J.H."/>
            <person name="Berthelot C."/>
            <person name="Roest Crollius H."/>
            <person name="Guiguen Y."/>
        </authorList>
    </citation>
    <scope>NUCLEOTIDE SEQUENCE</scope>
    <source>
        <strain evidence="13">NC1722</strain>
    </source>
</reference>